<sequence>MITLLRLFGTLLLSAMAAASHADVAVIIHPDAPSRPARTDVINIYLGLDRSLAPVDLGNWNEVRQQFYRELIRKNEDQLKSYWATRIFTGKGRPPRPVADQAAMLDLVASDPRAIGYVDSDELDDRVQVLFILR</sequence>
<dbReference type="OrthoDB" id="5368544at2"/>
<proteinExistence type="predicted"/>
<protein>
    <submittedName>
        <fullName evidence="2">Phosphate ABC transporter periplasmic protein</fullName>
    </submittedName>
</protein>
<feature type="chain" id="PRO_5007377947" evidence="1">
    <location>
        <begin position="23"/>
        <end position="134"/>
    </location>
</feature>
<dbReference type="AlphaFoldDB" id="A0A078MAY0"/>
<dbReference type="RefSeq" id="WP_044498727.1">
    <property type="nucleotide sequence ID" value="NZ_LK391969.1"/>
</dbReference>
<dbReference type="PATRIC" id="fig|1461581.3.peg.1097"/>
<dbReference type="Gene3D" id="3.40.190.10">
    <property type="entry name" value="Periplasmic binding protein-like II"/>
    <property type="match status" value="1"/>
</dbReference>
<evidence type="ECO:0000313" key="2">
    <source>
        <dbReference type="EMBL" id="CEA03445.1"/>
    </source>
</evidence>
<organism evidence="2">
    <name type="scientific">Pseudomonas saudimassiliensis</name>
    <dbReference type="NCBI Taxonomy" id="1461581"/>
    <lineage>
        <taxon>Bacteria</taxon>
        <taxon>Pseudomonadati</taxon>
        <taxon>Pseudomonadota</taxon>
        <taxon>Gammaproteobacteria</taxon>
        <taxon>Pseudomonadales</taxon>
        <taxon>Pseudomonadaceae</taxon>
        <taxon>Pseudomonas</taxon>
    </lineage>
</organism>
<gene>
    <name evidence="2" type="ORF">BN1049_01121</name>
</gene>
<feature type="signal peptide" evidence="1">
    <location>
        <begin position="1"/>
        <end position="22"/>
    </location>
</feature>
<dbReference type="EMBL" id="LK391969">
    <property type="protein sequence ID" value="CEF26194.1"/>
    <property type="molecule type" value="Genomic_DNA"/>
</dbReference>
<dbReference type="SUPFAM" id="SSF53850">
    <property type="entry name" value="Periplasmic binding protein-like II"/>
    <property type="match status" value="1"/>
</dbReference>
<evidence type="ECO:0000256" key="1">
    <source>
        <dbReference type="SAM" id="SignalP"/>
    </source>
</evidence>
<keyword evidence="1" id="KW-0732">Signal</keyword>
<accession>A0A078MAY0</accession>
<name>A0A078MAY0_9PSED</name>
<dbReference type="EMBL" id="LM997413">
    <property type="protein sequence ID" value="CEA03445.1"/>
    <property type="molecule type" value="Genomic_DNA"/>
</dbReference>
<reference evidence="2" key="1">
    <citation type="submission" date="2014-07" db="EMBL/GenBank/DDBJ databases">
        <authorList>
            <person name="Urmite Genomes Urmite Genomes"/>
        </authorList>
    </citation>
    <scope>NUCLEOTIDE SEQUENCE</scope>
    <source>
        <strain evidence="2">12M76_air</strain>
    </source>
</reference>